<feature type="transmembrane region" description="Helical" evidence="9">
    <location>
        <begin position="6"/>
        <end position="25"/>
    </location>
</feature>
<keyword evidence="13" id="KW-1185">Reference proteome</keyword>
<evidence type="ECO:0000256" key="5">
    <source>
        <dbReference type="ARBA" id="ARBA00022989"/>
    </source>
</evidence>
<evidence type="ECO:0000256" key="9">
    <source>
        <dbReference type="SAM" id="Phobius"/>
    </source>
</evidence>
<comment type="caution">
    <text evidence="12">The sequence shown here is derived from an EMBL/GenBank/DDBJ whole genome shotgun (WGS) entry which is preliminary data.</text>
</comment>
<evidence type="ECO:0000313" key="12">
    <source>
        <dbReference type="EMBL" id="GFK92556.1"/>
    </source>
</evidence>
<dbReference type="PANTHER" id="PTHR43507">
    <property type="entry name" value="NADH-UBIQUINONE OXIDOREDUCTASE CHAIN 4"/>
    <property type="match status" value="1"/>
</dbReference>
<dbReference type="PANTHER" id="PTHR43507:SF1">
    <property type="entry name" value="NADH-UBIQUINONE OXIDOREDUCTASE CHAIN 4"/>
    <property type="match status" value="1"/>
</dbReference>
<evidence type="ECO:0000259" key="10">
    <source>
        <dbReference type="Pfam" id="PF00361"/>
    </source>
</evidence>
<evidence type="ECO:0000259" key="11">
    <source>
        <dbReference type="Pfam" id="PF01059"/>
    </source>
</evidence>
<feature type="transmembrane region" description="Helical" evidence="9">
    <location>
        <begin position="238"/>
        <end position="259"/>
    </location>
</feature>
<keyword evidence="6" id="KW-0520">NAD</keyword>
<evidence type="ECO:0000256" key="6">
    <source>
        <dbReference type="ARBA" id="ARBA00023027"/>
    </source>
</evidence>
<dbReference type="GO" id="GO:0015990">
    <property type="term" value="P:electron transport coupled proton transport"/>
    <property type="evidence" value="ECO:0007669"/>
    <property type="project" value="TreeGrafter"/>
</dbReference>
<reference evidence="12 13" key="2">
    <citation type="submission" date="2020-05" db="EMBL/GenBank/DDBJ databases">
        <title>Draft genome sequence of Desulfovibrio sp. strainFSS-1.</title>
        <authorList>
            <person name="Shimoshige H."/>
            <person name="Kobayashi H."/>
            <person name="Maekawa T."/>
        </authorList>
    </citation>
    <scope>NUCLEOTIDE SEQUENCE [LARGE SCALE GENOMIC DNA]</scope>
    <source>
        <strain evidence="12 13">SIID29052-01</strain>
    </source>
</reference>
<evidence type="ECO:0000256" key="7">
    <source>
        <dbReference type="ARBA" id="ARBA00023136"/>
    </source>
</evidence>
<dbReference type="EMBL" id="BLTE01000001">
    <property type="protein sequence ID" value="GFK92556.1"/>
    <property type="molecule type" value="Genomic_DNA"/>
</dbReference>
<keyword evidence="7 9" id="KW-0472">Membrane</keyword>
<gene>
    <name evidence="12" type="primary">nuoM_2</name>
    <name evidence="12" type="ORF">NNJEOMEG_00381</name>
</gene>
<dbReference type="PRINTS" id="PR01437">
    <property type="entry name" value="NUOXDRDTASE4"/>
</dbReference>
<feature type="transmembrane region" description="Helical" evidence="9">
    <location>
        <begin position="84"/>
        <end position="107"/>
    </location>
</feature>
<feature type="transmembrane region" description="Helical" evidence="9">
    <location>
        <begin position="37"/>
        <end position="54"/>
    </location>
</feature>
<dbReference type="Pfam" id="PF00361">
    <property type="entry name" value="Proton_antipo_M"/>
    <property type="match status" value="1"/>
</dbReference>
<proteinExistence type="inferred from homology"/>
<feature type="transmembrane region" description="Helical" evidence="9">
    <location>
        <begin position="302"/>
        <end position="320"/>
    </location>
</feature>
<keyword evidence="5 9" id="KW-1133">Transmembrane helix</keyword>
<dbReference type="Pfam" id="PF01059">
    <property type="entry name" value="Oxidored_q5_N"/>
    <property type="match status" value="1"/>
</dbReference>
<feature type="transmembrane region" description="Helical" evidence="9">
    <location>
        <begin position="114"/>
        <end position="132"/>
    </location>
</feature>
<evidence type="ECO:0000256" key="8">
    <source>
        <dbReference type="RuleBase" id="RU000320"/>
    </source>
</evidence>
<dbReference type="GO" id="GO:0003954">
    <property type="term" value="F:NADH dehydrogenase activity"/>
    <property type="evidence" value="ECO:0007669"/>
    <property type="project" value="TreeGrafter"/>
</dbReference>
<evidence type="ECO:0000313" key="13">
    <source>
        <dbReference type="Proteomes" id="UP000494245"/>
    </source>
</evidence>
<evidence type="ECO:0000256" key="3">
    <source>
        <dbReference type="ARBA" id="ARBA00022692"/>
    </source>
</evidence>
<feature type="transmembrane region" description="Helical" evidence="9">
    <location>
        <begin position="449"/>
        <end position="470"/>
    </location>
</feature>
<name>A0A6V8LRY7_9BACT</name>
<dbReference type="InterPro" id="IPR010227">
    <property type="entry name" value="NADH_Q_OxRdtase_chainM/4"/>
</dbReference>
<dbReference type="NCBIfam" id="TIGR01972">
    <property type="entry name" value="NDH_I_M"/>
    <property type="match status" value="1"/>
</dbReference>
<dbReference type="GO" id="GO:0012505">
    <property type="term" value="C:endomembrane system"/>
    <property type="evidence" value="ECO:0007669"/>
    <property type="project" value="UniProtKB-SubCell"/>
</dbReference>
<feature type="domain" description="NADH:ubiquinone oxidoreductase chain 4 N-terminal" evidence="11">
    <location>
        <begin position="67"/>
        <end position="123"/>
    </location>
</feature>
<keyword evidence="3 8" id="KW-0812">Transmembrane</keyword>
<dbReference type="InterPro" id="IPR001750">
    <property type="entry name" value="ND/Mrp_TM"/>
</dbReference>
<evidence type="ECO:0000256" key="1">
    <source>
        <dbReference type="ARBA" id="ARBA00004127"/>
    </source>
</evidence>
<feature type="transmembrane region" description="Helical" evidence="9">
    <location>
        <begin position="332"/>
        <end position="350"/>
    </location>
</feature>
<dbReference type="AlphaFoldDB" id="A0A6V8LRY7"/>
<keyword evidence="4" id="KW-1278">Translocase</keyword>
<dbReference type="RefSeq" id="WP_173080740.1">
    <property type="nucleotide sequence ID" value="NZ_BLTE01000001.1"/>
</dbReference>
<protein>
    <submittedName>
        <fullName evidence="12">NADH-quinone oxidoreductase subunit M</fullName>
        <ecNumber evidence="12">1.6.5.11</ecNumber>
    </submittedName>
</protein>
<feature type="domain" description="NADH:quinone oxidoreductase/Mrp antiporter transmembrane" evidence="10">
    <location>
        <begin position="131"/>
        <end position="411"/>
    </location>
</feature>
<evidence type="ECO:0000256" key="4">
    <source>
        <dbReference type="ARBA" id="ARBA00022967"/>
    </source>
</evidence>
<dbReference type="Proteomes" id="UP000494245">
    <property type="component" value="Unassembled WGS sequence"/>
</dbReference>
<dbReference type="GO" id="GO:0042773">
    <property type="term" value="P:ATP synthesis coupled electron transport"/>
    <property type="evidence" value="ECO:0007669"/>
    <property type="project" value="InterPro"/>
</dbReference>
<feature type="transmembrane region" description="Helical" evidence="9">
    <location>
        <begin position="209"/>
        <end position="231"/>
    </location>
</feature>
<feature type="transmembrane region" description="Helical" evidence="9">
    <location>
        <begin position="138"/>
        <end position="155"/>
    </location>
</feature>
<accession>A0A6V8LRY7</accession>
<reference evidence="12 13" key="1">
    <citation type="submission" date="2020-04" db="EMBL/GenBank/DDBJ databases">
        <authorList>
            <consortium name="Desulfovibrio sp. FSS-1 genome sequencing consortium"/>
            <person name="Shimoshige H."/>
            <person name="Kobayashi H."/>
            <person name="Maekawa T."/>
        </authorList>
    </citation>
    <scope>NUCLEOTIDE SEQUENCE [LARGE SCALE GENOMIC DNA]</scope>
    <source>
        <strain evidence="12 13">SIID29052-01</strain>
    </source>
</reference>
<dbReference type="GO" id="GO:0008137">
    <property type="term" value="F:NADH dehydrogenase (ubiquinone) activity"/>
    <property type="evidence" value="ECO:0007669"/>
    <property type="project" value="InterPro"/>
</dbReference>
<dbReference type="GO" id="GO:0048039">
    <property type="term" value="F:ubiquinone binding"/>
    <property type="evidence" value="ECO:0007669"/>
    <property type="project" value="TreeGrafter"/>
</dbReference>
<dbReference type="InterPro" id="IPR003918">
    <property type="entry name" value="NADH_UbQ_OxRdtase"/>
</dbReference>
<dbReference type="InterPro" id="IPR000260">
    <property type="entry name" value="NADH4_N"/>
</dbReference>
<comment type="subcellular location">
    <subcellularLocation>
        <location evidence="1">Endomembrane system</location>
        <topology evidence="1">Multi-pass membrane protein</topology>
    </subcellularLocation>
    <subcellularLocation>
        <location evidence="8">Membrane</location>
        <topology evidence="8">Multi-pass membrane protein</topology>
    </subcellularLocation>
</comment>
<organism evidence="12 13">
    <name type="scientific">Fundidesulfovibrio magnetotacticus</name>
    <dbReference type="NCBI Taxonomy" id="2730080"/>
    <lineage>
        <taxon>Bacteria</taxon>
        <taxon>Pseudomonadati</taxon>
        <taxon>Thermodesulfobacteriota</taxon>
        <taxon>Desulfovibrionia</taxon>
        <taxon>Desulfovibrionales</taxon>
        <taxon>Desulfovibrionaceae</taxon>
        <taxon>Fundidesulfovibrio</taxon>
    </lineage>
</organism>
<sequence length="529" mass="57253">MTGSSGFPLLTCLMLLPLAAVGALLPVKSDLTVRRVTLAAGLAELLLSIPLYAFDPSLPGFQFVERHEWVPQWGMSFYLGLDGLSLFMVMLSVLLLPLCVLCSWTYISKRIKEFHICLLVMTAACVGVFSALDLVLFYVFWEAMLVPMFLLIAVWGGPDRRYASLKFFLYTLAGSTLLLVAIIAFRASGGSFAIPELLGLRFSESFQRWAFLAMALAFAIKVPMFPFHTWLPAAHVQAPSAGSVILAAVLLKMGTYGFMRFCLGLTPEASVYFAPLMIALSVASILYGGYTALGQTDLKRMVAYSSVGHMGFVTLGIFLFNTKGLAGALMQMLNHGITTGGLFMMLGAVYERSHSREMADHLGMGKYLPGFMGLWGLFALSSLAFPGTNSFVGELLVLTGAFSANLWAAFLSIPGAMLAAAYMLRATRSMAWGAPSTARNWADLNRREWSALAPLAALVLYLGFAPGLAIRTIEPALERLLAGVHGQQVRVDAQTRRPVLPASAMVPAEGATLGHAPPRALAQYVEVTR</sequence>
<comment type="similarity">
    <text evidence="2">Belongs to the complex I subunit 4 family.</text>
</comment>
<dbReference type="EC" id="1.6.5.11" evidence="12"/>
<feature type="transmembrane region" description="Helical" evidence="9">
    <location>
        <begin position="167"/>
        <end position="189"/>
    </location>
</feature>
<dbReference type="GO" id="GO:0016020">
    <property type="term" value="C:membrane"/>
    <property type="evidence" value="ECO:0007669"/>
    <property type="project" value="UniProtKB-SubCell"/>
</dbReference>
<feature type="transmembrane region" description="Helical" evidence="9">
    <location>
        <begin position="404"/>
        <end position="424"/>
    </location>
</feature>
<feature type="transmembrane region" description="Helical" evidence="9">
    <location>
        <begin position="371"/>
        <end position="392"/>
    </location>
</feature>
<evidence type="ECO:0000256" key="2">
    <source>
        <dbReference type="ARBA" id="ARBA00009025"/>
    </source>
</evidence>
<feature type="transmembrane region" description="Helical" evidence="9">
    <location>
        <begin position="271"/>
        <end position="290"/>
    </location>
</feature>
<keyword evidence="12" id="KW-0560">Oxidoreductase</keyword>